<dbReference type="EMBL" id="JACBPP010000004">
    <property type="protein sequence ID" value="KAF8002428.1"/>
    <property type="molecule type" value="Genomic_DNA"/>
</dbReference>
<dbReference type="Proteomes" id="UP000649328">
    <property type="component" value="Unassembled WGS sequence"/>
</dbReference>
<proteinExistence type="predicted"/>
<name>A0A8H7LC49_9ASCO</name>
<evidence type="ECO:0000313" key="1">
    <source>
        <dbReference type="EMBL" id="KAF8002428.1"/>
    </source>
</evidence>
<sequence length="60" mass="6651">MGAGHRFDQLIKSANLMANKELLYESYVRLTDKDQMGKIYKFLALMPKGSQAPVGFGGTL</sequence>
<reference evidence="1" key="1">
    <citation type="submission" date="2020-10" db="EMBL/GenBank/DDBJ databases">
        <title>The Whole-Genome Sequence of Metschnikowia persimmonesis, a Novel Endophytic Yeast Species Isolated from Medicinal Plant Diospyros kaki Thumb.</title>
        <authorList>
            <person name="Rahmat E."/>
            <person name="Kang Y."/>
        </authorList>
    </citation>
    <scope>NUCLEOTIDE SEQUENCE</scope>
    <source>
        <strain evidence="1">KIOM G15050</strain>
    </source>
</reference>
<keyword evidence="2" id="KW-1185">Reference proteome</keyword>
<evidence type="ECO:0000313" key="2">
    <source>
        <dbReference type="Proteomes" id="UP000649328"/>
    </source>
</evidence>
<protein>
    <submittedName>
        <fullName evidence="1">Uncharacterized protein</fullName>
    </submittedName>
</protein>
<accession>A0A8H7LC49</accession>
<dbReference type="OrthoDB" id="5595109at2759"/>
<gene>
    <name evidence="1" type="ORF">HF325_003393</name>
</gene>
<dbReference type="AlphaFoldDB" id="A0A8H7LC49"/>
<dbReference type="SUPFAM" id="SSF53335">
    <property type="entry name" value="S-adenosyl-L-methionine-dependent methyltransferases"/>
    <property type="match status" value="1"/>
</dbReference>
<dbReference type="InterPro" id="IPR029063">
    <property type="entry name" value="SAM-dependent_MTases_sf"/>
</dbReference>
<organism evidence="1 2">
    <name type="scientific">Metschnikowia pulcherrima</name>
    <dbReference type="NCBI Taxonomy" id="27326"/>
    <lineage>
        <taxon>Eukaryota</taxon>
        <taxon>Fungi</taxon>
        <taxon>Dikarya</taxon>
        <taxon>Ascomycota</taxon>
        <taxon>Saccharomycotina</taxon>
        <taxon>Pichiomycetes</taxon>
        <taxon>Metschnikowiaceae</taxon>
        <taxon>Metschnikowia</taxon>
    </lineage>
</organism>
<comment type="caution">
    <text evidence="1">The sequence shown here is derived from an EMBL/GenBank/DDBJ whole genome shotgun (WGS) entry which is preliminary data.</text>
</comment>